<comment type="caution">
    <text evidence="1">The sequence shown here is derived from an EMBL/GenBank/DDBJ whole genome shotgun (WGS) entry which is preliminary data.</text>
</comment>
<organism evidence="1 2">
    <name type="scientific">Coilia grayii</name>
    <name type="common">Gray's grenadier anchovy</name>
    <dbReference type="NCBI Taxonomy" id="363190"/>
    <lineage>
        <taxon>Eukaryota</taxon>
        <taxon>Metazoa</taxon>
        <taxon>Chordata</taxon>
        <taxon>Craniata</taxon>
        <taxon>Vertebrata</taxon>
        <taxon>Euteleostomi</taxon>
        <taxon>Actinopterygii</taxon>
        <taxon>Neopterygii</taxon>
        <taxon>Teleostei</taxon>
        <taxon>Clupei</taxon>
        <taxon>Clupeiformes</taxon>
        <taxon>Clupeoidei</taxon>
        <taxon>Engraulidae</taxon>
        <taxon>Coilinae</taxon>
        <taxon>Coilia</taxon>
    </lineage>
</organism>
<name>A0ABD1JGG1_9TELE</name>
<dbReference type="AlphaFoldDB" id="A0ABD1JGG1"/>
<reference evidence="1 2" key="1">
    <citation type="submission" date="2024-09" db="EMBL/GenBank/DDBJ databases">
        <title>A chromosome-level genome assembly of Gray's grenadier anchovy, Coilia grayii.</title>
        <authorList>
            <person name="Fu Z."/>
        </authorList>
    </citation>
    <scope>NUCLEOTIDE SEQUENCE [LARGE SCALE GENOMIC DNA]</scope>
    <source>
        <strain evidence="1">G4</strain>
        <tissue evidence="1">Muscle</tissue>
    </source>
</reference>
<evidence type="ECO:0000313" key="2">
    <source>
        <dbReference type="Proteomes" id="UP001591681"/>
    </source>
</evidence>
<evidence type="ECO:0000313" key="1">
    <source>
        <dbReference type="EMBL" id="KAL2086233.1"/>
    </source>
</evidence>
<dbReference type="Proteomes" id="UP001591681">
    <property type="component" value="Unassembled WGS sequence"/>
</dbReference>
<keyword evidence="2" id="KW-1185">Reference proteome</keyword>
<dbReference type="PANTHER" id="PTHR46579:SF2">
    <property type="entry name" value="C2H2-TYPE DOMAIN-CONTAINING PROTEIN"/>
    <property type="match status" value="1"/>
</dbReference>
<gene>
    <name evidence="1" type="ORF">ACEWY4_017292</name>
</gene>
<dbReference type="PANTHER" id="PTHR46579">
    <property type="entry name" value="F5/8 TYPE C DOMAIN-CONTAINING PROTEIN-RELATED"/>
    <property type="match status" value="1"/>
</dbReference>
<accession>A0ABD1JGG1</accession>
<protein>
    <recommendedName>
        <fullName evidence="3">Transposase</fullName>
    </recommendedName>
</protein>
<sequence length="451" mass="51618">MQISNTQNALVLLILTLLSKWRSFFTVSDRAFVSLLGALKVFLQVVGTLLHVDTIRHLARHFPTSMYLFRKHLGFSKDDFIKYIVCPKCNSVYSLDEAVKTVNDVHGKTIRRLSNTCYHVAYPNHPQKKFRQKCGTVLMKSVVGKGGKEHLCPKKMYCYRSLVQSIKDLRMRPGFTEKCEKWRYRTVLEGTYADVYDGQVWKDFNTVSGQPFLQIPGNLGLMLNVDWFQPYKNIQDSVGVIYLTVMNLPREERCKYSNIIVAGIIPGPNEPTHHINGFLEPLVADLQMLWDGVHCTDKDGRQHSIRAALMCISSDIPAARKVAGFLGHFATKGCSKCTKSFPRTEENKADFSGFEDDWPLRNNTEHCQFAKRAKMAKNKAERARIESMYGARYSCLHDLPYLDVVRMHIIDPMHNLLEGTAKRVMQAWKELGVLSKDNFEVLQEKVNSLKL</sequence>
<proteinExistence type="predicted"/>
<dbReference type="InterPro" id="IPR004242">
    <property type="entry name" value="Transposase_21"/>
</dbReference>
<evidence type="ECO:0008006" key="3">
    <source>
        <dbReference type="Google" id="ProtNLM"/>
    </source>
</evidence>
<dbReference type="Pfam" id="PF02992">
    <property type="entry name" value="Transposase_21"/>
    <property type="match status" value="1"/>
</dbReference>
<dbReference type="EMBL" id="JBHFQA010000015">
    <property type="protein sequence ID" value="KAL2086233.1"/>
    <property type="molecule type" value="Genomic_DNA"/>
</dbReference>